<keyword evidence="2" id="KW-0472">Membrane</keyword>
<keyword evidence="2" id="KW-0812">Transmembrane</keyword>
<accession>A0A8J3JCC5</accession>
<protein>
    <recommendedName>
        <fullName evidence="4">DUF5979 domain-containing protein</fullName>
    </recommendedName>
</protein>
<proteinExistence type="predicted"/>
<feature type="region of interest" description="Disordered" evidence="1">
    <location>
        <begin position="1085"/>
        <end position="1104"/>
    </location>
</feature>
<feature type="region of interest" description="Disordered" evidence="1">
    <location>
        <begin position="337"/>
        <end position="369"/>
    </location>
</feature>
<dbReference type="Pfam" id="PF19407">
    <property type="entry name" value="DUF5979"/>
    <property type="match status" value="1"/>
</dbReference>
<evidence type="ECO:0000256" key="2">
    <source>
        <dbReference type="SAM" id="Phobius"/>
    </source>
</evidence>
<keyword evidence="6" id="KW-1185">Reference proteome</keyword>
<dbReference type="EMBL" id="BOMB01000048">
    <property type="protein sequence ID" value="GID15805.1"/>
    <property type="molecule type" value="Genomic_DNA"/>
</dbReference>
<evidence type="ECO:0000259" key="4">
    <source>
        <dbReference type="Pfam" id="PF19407"/>
    </source>
</evidence>
<dbReference type="InterPro" id="IPR046022">
    <property type="entry name" value="DUF5979"/>
</dbReference>
<feature type="region of interest" description="Disordered" evidence="1">
    <location>
        <begin position="1454"/>
        <end position="1493"/>
    </location>
</feature>
<feature type="compositionally biased region" description="Polar residues" evidence="1">
    <location>
        <begin position="342"/>
        <end position="362"/>
    </location>
</feature>
<feature type="signal peptide" evidence="3">
    <location>
        <begin position="1"/>
        <end position="34"/>
    </location>
</feature>
<evidence type="ECO:0000256" key="1">
    <source>
        <dbReference type="SAM" id="MobiDB-lite"/>
    </source>
</evidence>
<comment type="caution">
    <text evidence="5">The sequence shown here is derived from an EMBL/GenBank/DDBJ whole genome shotgun (WGS) entry which is preliminary data.</text>
</comment>
<name>A0A8J3JCC5_9ACTN</name>
<evidence type="ECO:0000313" key="6">
    <source>
        <dbReference type="Proteomes" id="UP000612808"/>
    </source>
</evidence>
<organism evidence="5 6">
    <name type="scientific">Actinocatenispora rupis</name>
    <dbReference type="NCBI Taxonomy" id="519421"/>
    <lineage>
        <taxon>Bacteria</taxon>
        <taxon>Bacillati</taxon>
        <taxon>Actinomycetota</taxon>
        <taxon>Actinomycetes</taxon>
        <taxon>Micromonosporales</taxon>
        <taxon>Micromonosporaceae</taxon>
        <taxon>Actinocatenispora</taxon>
    </lineage>
</organism>
<feature type="domain" description="DUF5979" evidence="4">
    <location>
        <begin position="1357"/>
        <end position="1458"/>
    </location>
</feature>
<keyword evidence="3" id="KW-0732">Signal</keyword>
<feature type="chain" id="PRO_5035208730" description="DUF5979 domain-containing protein" evidence="3">
    <location>
        <begin position="35"/>
        <end position="1526"/>
    </location>
</feature>
<sequence length="1526" mass="156527">MPGKSVVLRRVTAAFVALLLATLGVLVTSVPAAAAVVALDKSTTGVPAGGVEPGGSFNYVLRVDCTSLSEDCRNVTVTDTLPAEFTANVVPGTYTWSGGPDTSPPGGTVFPGISQYTYTYDAQTRELTVTVATVPAGSSTSVQVGMTLPKDTTVPDGTRVPNTATVTADNAPSASASVDVLVHVPVTVGVRATKDWSDGSALAQSGESSTVTLGVTNDSTGAADVTKLTLTDQTNGDPTNDPWNYFDLTGFGAVTYPDGADQVQVQYCTLPYAQACGAWTDGAVQTGSPIQADPGVDLSEVTGVRFVFSSSSGDPIANDGSGSVTFTLKLRDTERIDGSKVEPTTTKTLTNSATPAATNADGTTDGDPASDTYQIVPDIATVDVSKSWFADKDGDYTADNPASAPAQRRWPVSATVTARNTSPFPVETMTIREPSRTDPETGLSVVDLTQVRLRFPDGATTAHVTISCADGSQTKKDLTSPPATVELNRPDDFTCPAGGPDDARMKVTGIEVVYASPAGTAAIDPNATAGLDFHGTLDNNAVPADSPYTNCADANAVNTGNGSTSATATACGNLTVTAGHGPSGPGTKTVSQTELPEDTPLDYTLSFHNDGGDLNDFVLADPPADNLTADTQPFATVRIVSIDATCPGSPADVVLLIPDPPNAPQQVPYASATASQLDAARGFLVKADPMPAGGDCTVHLEVERREGIPDGVHIDNCYIVLSGGGPAVNGDPDASTSCAPTVVTTPPHSAASLQKFIEPGEVARPTAGLDPQIATVKLRIANTGNTHLKSLTVTDSDADGQGSDFFRSFDFVAMQGVSYPPGADRAQLDVCTTGCASGTWITGTPTAANPPPLPAGVSAGDVRGVRVTFTSSDPAHGGYNLTPGTNFPESGPCQQASVCFSVTPRATDRETGDPVLGTYTDTAGGHGEAQFSHGGGFDIPDVTADLTVTKGRPAIDVDKAVVGSASLAPGQTGYLDLTVRNTGTAALPDLQVSDPIPATLEFDETGVNGKPYEIQRFDVPSGTTAPGPAEFTAERDGSGRVTRLVWHFPGNFQPSSVLVIRIGVRMAAGTSAGVTATNVMGAGSASTQDFDCSDSPPDGETTGDPFLAGKNCTSSASLTTTPGAAFQAGKWVAGNPDLGLYDTATKKYTSLDDPACPRLTRDGVAYTRYPCVALVYPGQNFTFLARMTNNGTYPALDSRLVDVLPAPGDTGVVDPADRGTMWNVRPTLVSAPTVAPVGSGGAVNADLTYTTDDPACTKDLYPPDSCPAGAWRSGFDPAATGFEVHATFDDPGLAPGSSFDVVWQMTSPADLDKPADPSIAWNSFGHTELIDTPGQATQLGAVEPQKAGIGLVFGDVKVSKKTVAPPGASASDGPFPLAYRCVVTPDTGKPVTVREGTGEFSPGHPWTLTGVPAHATCTVYETDSLGADSDHDKSDPLSILVPWNATGEPATAQITNTFGPPTTPTTPPTTAPPTAHPTSPNGPNGHASGSGGLPQTGGRLALVTALGLLAVLLGLAVRVVARRRAR</sequence>
<feature type="transmembrane region" description="Helical" evidence="2">
    <location>
        <begin position="1500"/>
        <end position="1521"/>
    </location>
</feature>
<dbReference type="RefSeq" id="WP_203664270.1">
    <property type="nucleotide sequence ID" value="NZ_BAAAZM010000015.1"/>
</dbReference>
<dbReference type="Proteomes" id="UP000612808">
    <property type="component" value="Unassembled WGS sequence"/>
</dbReference>
<feature type="compositionally biased region" description="Pro residues" evidence="1">
    <location>
        <begin position="1461"/>
        <end position="1475"/>
    </location>
</feature>
<reference evidence="5" key="1">
    <citation type="submission" date="2021-01" db="EMBL/GenBank/DDBJ databases">
        <title>Whole genome shotgun sequence of Actinocatenispora rupis NBRC 107355.</title>
        <authorList>
            <person name="Komaki H."/>
            <person name="Tamura T."/>
        </authorList>
    </citation>
    <scope>NUCLEOTIDE SEQUENCE</scope>
    <source>
        <strain evidence="5">NBRC 107355</strain>
    </source>
</reference>
<gene>
    <name evidence="5" type="ORF">Aru02nite_66940</name>
</gene>
<dbReference type="Gene3D" id="2.60.40.740">
    <property type="match status" value="1"/>
</dbReference>
<keyword evidence="2" id="KW-1133">Transmembrane helix</keyword>
<evidence type="ECO:0000313" key="5">
    <source>
        <dbReference type="EMBL" id="GID15805.1"/>
    </source>
</evidence>
<evidence type="ECO:0000256" key="3">
    <source>
        <dbReference type="SAM" id="SignalP"/>
    </source>
</evidence>